<proteinExistence type="predicted"/>
<dbReference type="EMBL" id="JACHIG010000006">
    <property type="protein sequence ID" value="MBB5033373.1"/>
    <property type="molecule type" value="Genomic_DNA"/>
</dbReference>
<name>A0A7W7YBZ8_9BACT</name>
<dbReference type="AlphaFoldDB" id="A0A7W7YBZ8"/>
<evidence type="ECO:0000313" key="2">
    <source>
        <dbReference type="EMBL" id="MBB5033373.1"/>
    </source>
</evidence>
<dbReference type="RefSeq" id="WP_184340307.1">
    <property type="nucleotide sequence ID" value="NZ_JACHIG010000006.1"/>
</dbReference>
<dbReference type="Proteomes" id="UP000590740">
    <property type="component" value="Unassembled WGS sequence"/>
</dbReference>
<comment type="caution">
    <text evidence="2">The sequence shown here is derived from an EMBL/GenBank/DDBJ whole genome shotgun (WGS) entry which is preliminary data.</text>
</comment>
<feature type="transmembrane region" description="Helical" evidence="1">
    <location>
        <begin position="20"/>
        <end position="41"/>
    </location>
</feature>
<reference evidence="2 3" key="1">
    <citation type="submission" date="2020-08" db="EMBL/GenBank/DDBJ databases">
        <title>Genomic Encyclopedia of Type Strains, Phase IV (KMG-IV): sequencing the most valuable type-strain genomes for metagenomic binning, comparative biology and taxonomic classification.</title>
        <authorList>
            <person name="Goeker M."/>
        </authorList>
    </citation>
    <scope>NUCLEOTIDE SEQUENCE [LARGE SCALE GENOMIC DNA]</scope>
    <source>
        <strain evidence="2 3">DSM 12252</strain>
    </source>
</reference>
<keyword evidence="3" id="KW-1185">Reference proteome</keyword>
<gene>
    <name evidence="2" type="ORF">HNQ65_002961</name>
</gene>
<keyword evidence="1" id="KW-0472">Membrane</keyword>
<evidence type="ECO:0000313" key="3">
    <source>
        <dbReference type="Proteomes" id="UP000590740"/>
    </source>
</evidence>
<protein>
    <submittedName>
        <fullName evidence="2">Uncharacterized protein</fullName>
    </submittedName>
</protein>
<sequence>MPEYHSDSLVPPKHGVISPFAMLTWFSIVAVFIGVISMVALKFDFSRLRGSDHWIGKARQAISAKDWPAAVEALRHVNAKDQDKAEYLRVVADFLEGARVEPALLDSTLDKLDAKGLMQPVDYLWRSRMRLAVGNVAAARRALESIPAAKRETVEYMRLNIETLKEEGHMREAKMEEHHMAQMFPGNPEVILLQASADLQASFPELQTAAMEKLWKLAGEKGEYGQKAIVLLGKSKLTLNEARRLLELADKSGVGTTDKLQIVSMILRLDPEQREVILKKAVDQYRQDGAQTAVQLALWLAQEKEHRRAMELVMSAPAVSKEALMRSPEVFTMTIQGLAAESRWKEMLALIPKGKKLPVANGLACTWRALAASHLNPSDALEPRAHLEEAFREAKISKDVFVLNLVARMAEEGNMSDLAFQAYQFLAAPEFGREFEMMDKCWKMAEILKDSGQLLRVAERLVSLRPANQILAQRYDYLRLLRGEQIETTLLTAAKNDLGNRPGNVYELLCALKAYRLNDKAQVAANLCRIKTLEGFTLGERAVCAGLLAFQGDQIRAFPIAEKVPSQVLLPEEEVLLKLAF</sequence>
<keyword evidence="1" id="KW-1133">Transmembrane helix</keyword>
<organism evidence="2 3">
    <name type="scientific">Prosthecobacter vanneervenii</name>
    <dbReference type="NCBI Taxonomy" id="48466"/>
    <lineage>
        <taxon>Bacteria</taxon>
        <taxon>Pseudomonadati</taxon>
        <taxon>Verrucomicrobiota</taxon>
        <taxon>Verrucomicrobiia</taxon>
        <taxon>Verrucomicrobiales</taxon>
        <taxon>Verrucomicrobiaceae</taxon>
        <taxon>Prosthecobacter</taxon>
    </lineage>
</organism>
<keyword evidence="1" id="KW-0812">Transmembrane</keyword>
<evidence type="ECO:0000256" key="1">
    <source>
        <dbReference type="SAM" id="Phobius"/>
    </source>
</evidence>
<accession>A0A7W7YBZ8</accession>